<keyword evidence="3 9" id="KW-0813">Transport</keyword>
<comment type="subcellular location">
    <subcellularLocation>
        <location evidence="1">Cell inner membrane</location>
        <topology evidence="1">Multi-pass membrane protein</topology>
    </subcellularLocation>
    <subcellularLocation>
        <location evidence="9">Cell membrane</location>
        <topology evidence="9">Multi-pass membrane protein</topology>
    </subcellularLocation>
</comment>
<evidence type="ECO:0000256" key="9">
    <source>
        <dbReference type="RuleBase" id="RU363032"/>
    </source>
</evidence>
<dbReference type="InterPro" id="IPR010065">
    <property type="entry name" value="AA_ABC_transptr_permease_3TM"/>
</dbReference>
<dbReference type="GO" id="GO:0006865">
    <property type="term" value="P:amino acid transport"/>
    <property type="evidence" value="ECO:0007669"/>
    <property type="project" value="UniProtKB-KW"/>
</dbReference>
<keyword evidence="6" id="KW-0029">Amino-acid transport</keyword>
<keyword evidence="8 9" id="KW-0472">Membrane</keyword>
<dbReference type="GO" id="GO:0022857">
    <property type="term" value="F:transmembrane transporter activity"/>
    <property type="evidence" value="ECO:0007669"/>
    <property type="project" value="InterPro"/>
</dbReference>
<evidence type="ECO:0000313" key="11">
    <source>
        <dbReference type="EMBL" id="KGQ33087.1"/>
    </source>
</evidence>
<feature type="transmembrane region" description="Helical" evidence="9">
    <location>
        <begin position="57"/>
        <end position="78"/>
    </location>
</feature>
<gene>
    <name evidence="11" type="ORF">JP32_03485</name>
</gene>
<evidence type="ECO:0000256" key="8">
    <source>
        <dbReference type="ARBA" id="ARBA00023136"/>
    </source>
</evidence>
<dbReference type="InterPro" id="IPR043429">
    <property type="entry name" value="ArtM/GltK/GlnP/TcyL/YhdX-like"/>
</dbReference>
<name>A0A0A2XQ39_9PAST</name>
<evidence type="ECO:0000259" key="10">
    <source>
        <dbReference type="PROSITE" id="PS50928"/>
    </source>
</evidence>
<evidence type="ECO:0000313" key="12">
    <source>
        <dbReference type="Proteomes" id="UP000030526"/>
    </source>
</evidence>
<keyword evidence="4" id="KW-1003">Cell membrane</keyword>
<dbReference type="Pfam" id="PF00528">
    <property type="entry name" value="BPD_transp_1"/>
    <property type="match status" value="1"/>
</dbReference>
<evidence type="ECO:0000256" key="5">
    <source>
        <dbReference type="ARBA" id="ARBA00022692"/>
    </source>
</evidence>
<sequence length="220" mass="24890">MGFDGLFSLTNLWRLLEGLGLTIYISFVAIFFSAIFGTLMGIAMTSKNHLIRYFCQIYLEIVRVTPLLALLFVSYFGLAKWFNLHLNSELVCIIVFIFWGTAEMGDLVRGAITSIDRHQSESALALGLSKVQTFRYILLPLSVKRALPSVINLFTRMVKTSSLAMLIGTLEVIKVGQQIIETSLFAMPTASFWIYGLIMLMYFVICYPLSWFAGHLEKKN</sequence>
<dbReference type="EMBL" id="JPXS01000016">
    <property type="protein sequence ID" value="KGQ33087.1"/>
    <property type="molecule type" value="Genomic_DNA"/>
</dbReference>
<dbReference type="PROSITE" id="PS50928">
    <property type="entry name" value="ABC_TM1"/>
    <property type="match status" value="1"/>
</dbReference>
<protein>
    <submittedName>
        <fullName evidence="11">Amino acid ABC transporter permease</fullName>
    </submittedName>
</protein>
<keyword evidence="5 9" id="KW-0812">Transmembrane</keyword>
<dbReference type="Proteomes" id="UP000030526">
    <property type="component" value="Unassembled WGS sequence"/>
</dbReference>
<reference evidence="11 12" key="1">
    <citation type="submission" date="2014-08" db="EMBL/GenBank/DDBJ databases">
        <title>Chaperone-usher fimbriae in a diverse selection of Gallibacterium genomes.</title>
        <authorList>
            <person name="Kudirkiene E."/>
            <person name="Bager R.J."/>
            <person name="Johnson T.J."/>
            <person name="Bojesen A.M."/>
        </authorList>
    </citation>
    <scope>NUCLEOTIDE SEQUENCE [LARGE SCALE GENOMIC DNA]</scope>
    <source>
        <strain evidence="11 12">20558/3kl.</strain>
    </source>
</reference>
<dbReference type="CDD" id="cd06261">
    <property type="entry name" value="TM_PBP2"/>
    <property type="match status" value="1"/>
</dbReference>
<dbReference type="InterPro" id="IPR000515">
    <property type="entry name" value="MetI-like"/>
</dbReference>
<organism evidence="11 12">
    <name type="scientific">Gallibacterium anatis</name>
    <dbReference type="NCBI Taxonomy" id="750"/>
    <lineage>
        <taxon>Bacteria</taxon>
        <taxon>Pseudomonadati</taxon>
        <taxon>Pseudomonadota</taxon>
        <taxon>Gammaproteobacteria</taxon>
        <taxon>Pasteurellales</taxon>
        <taxon>Pasteurellaceae</taxon>
        <taxon>Gallibacterium</taxon>
    </lineage>
</organism>
<dbReference type="InterPro" id="IPR035906">
    <property type="entry name" value="MetI-like_sf"/>
</dbReference>
<dbReference type="NCBIfam" id="TIGR01726">
    <property type="entry name" value="HEQRo_perm_3TM"/>
    <property type="match status" value="1"/>
</dbReference>
<feature type="transmembrane region" description="Helical" evidence="9">
    <location>
        <begin position="192"/>
        <end position="214"/>
    </location>
</feature>
<evidence type="ECO:0000256" key="4">
    <source>
        <dbReference type="ARBA" id="ARBA00022475"/>
    </source>
</evidence>
<dbReference type="PANTHER" id="PTHR30614">
    <property type="entry name" value="MEMBRANE COMPONENT OF AMINO ACID ABC TRANSPORTER"/>
    <property type="match status" value="1"/>
</dbReference>
<comment type="similarity">
    <text evidence="2">Belongs to the binding-protein-dependent transport system permease family. HisMQ subfamily.</text>
</comment>
<dbReference type="RefSeq" id="WP_039080925.1">
    <property type="nucleotide sequence ID" value="NZ_JPXR01000006.1"/>
</dbReference>
<dbReference type="PANTHER" id="PTHR30614:SF36">
    <property type="entry name" value="ABC TRANSPORTER MEMBRANE-SPANNING PERMEASE-GLUTAMINE TRANSPORT"/>
    <property type="match status" value="1"/>
</dbReference>
<evidence type="ECO:0000256" key="2">
    <source>
        <dbReference type="ARBA" id="ARBA00010072"/>
    </source>
</evidence>
<dbReference type="GO" id="GO:0043190">
    <property type="term" value="C:ATP-binding cassette (ABC) transporter complex"/>
    <property type="evidence" value="ECO:0007669"/>
    <property type="project" value="InterPro"/>
</dbReference>
<dbReference type="AlphaFoldDB" id="A0A0A2XQ39"/>
<feature type="domain" description="ABC transmembrane type-1" evidence="10">
    <location>
        <begin position="19"/>
        <end position="213"/>
    </location>
</feature>
<evidence type="ECO:0000256" key="6">
    <source>
        <dbReference type="ARBA" id="ARBA00022970"/>
    </source>
</evidence>
<comment type="caution">
    <text evidence="11">The sequence shown here is derived from an EMBL/GenBank/DDBJ whole genome shotgun (WGS) entry which is preliminary data.</text>
</comment>
<dbReference type="SUPFAM" id="SSF161098">
    <property type="entry name" value="MetI-like"/>
    <property type="match status" value="1"/>
</dbReference>
<proteinExistence type="inferred from homology"/>
<keyword evidence="7 9" id="KW-1133">Transmembrane helix</keyword>
<evidence type="ECO:0000256" key="7">
    <source>
        <dbReference type="ARBA" id="ARBA00022989"/>
    </source>
</evidence>
<dbReference type="Gene3D" id="1.10.3720.10">
    <property type="entry name" value="MetI-like"/>
    <property type="match status" value="1"/>
</dbReference>
<accession>A0A0A2XQ39</accession>
<evidence type="ECO:0000256" key="3">
    <source>
        <dbReference type="ARBA" id="ARBA00022448"/>
    </source>
</evidence>
<evidence type="ECO:0000256" key="1">
    <source>
        <dbReference type="ARBA" id="ARBA00004429"/>
    </source>
</evidence>
<feature type="transmembrane region" description="Helical" evidence="9">
    <location>
        <begin position="20"/>
        <end position="45"/>
    </location>
</feature>